<organism evidence="3 4">
    <name type="scientific">Candidatus Rhodoblastus alkanivorans</name>
    <dbReference type="NCBI Taxonomy" id="2954117"/>
    <lineage>
        <taxon>Bacteria</taxon>
        <taxon>Pseudomonadati</taxon>
        <taxon>Pseudomonadota</taxon>
        <taxon>Alphaproteobacteria</taxon>
        <taxon>Hyphomicrobiales</taxon>
        <taxon>Rhodoblastaceae</taxon>
        <taxon>Rhodoblastus</taxon>
    </lineage>
</organism>
<keyword evidence="4" id="KW-1185">Reference proteome</keyword>
<evidence type="ECO:0000313" key="4">
    <source>
        <dbReference type="Proteomes" id="UP001139104"/>
    </source>
</evidence>
<dbReference type="Proteomes" id="UP001139104">
    <property type="component" value="Unassembled WGS sequence"/>
</dbReference>
<feature type="domain" description="Sulfatase-modifying factor enzyme-like" evidence="2">
    <location>
        <begin position="103"/>
        <end position="328"/>
    </location>
</feature>
<proteinExistence type="predicted"/>
<dbReference type="EMBL" id="JAIVFP010000001">
    <property type="protein sequence ID" value="MCI4683549.1"/>
    <property type="molecule type" value="Genomic_DNA"/>
</dbReference>
<evidence type="ECO:0000256" key="1">
    <source>
        <dbReference type="SAM" id="MobiDB-lite"/>
    </source>
</evidence>
<gene>
    <name evidence="3" type="ORF">K2U94_12360</name>
</gene>
<evidence type="ECO:0000313" key="3">
    <source>
        <dbReference type="EMBL" id="MCI4683549.1"/>
    </source>
</evidence>
<accession>A0ABS9Z7A5</accession>
<dbReference type="InterPro" id="IPR051043">
    <property type="entry name" value="Sulfatase_Mod_Factor_Kinase"/>
</dbReference>
<dbReference type="InterPro" id="IPR005532">
    <property type="entry name" value="SUMF_dom"/>
</dbReference>
<feature type="region of interest" description="Disordered" evidence="1">
    <location>
        <begin position="49"/>
        <end position="98"/>
    </location>
</feature>
<dbReference type="RefSeq" id="WP_243067497.1">
    <property type="nucleotide sequence ID" value="NZ_JAIVFK010000009.1"/>
</dbReference>
<dbReference type="SUPFAM" id="SSF56436">
    <property type="entry name" value="C-type lectin-like"/>
    <property type="match status" value="1"/>
</dbReference>
<dbReference type="InterPro" id="IPR016187">
    <property type="entry name" value="CTDL_fold"/>
</dbReference>
<protein>
    <submittedName>
        <fullName evidence="3">Formylglycine-generating enzyme family protein</fullName>
    </submittedName>
</protein>
<dbReference type="Gene3D" id="3.90.1580.10">
    <property type="entry name" value="paralog of FGE (formylglycine-generating enzyme)"/>
    <property type="match status" value="1"/>
</dbReference>
<dbReference type="Pfam" id="PF03781">
    <property type="entry name" value="FGE-sulfatase"/>
    <property type="match status" value="1"/>
</dbReference>
<name>A0ABS9Z7A5_9HYPH</name>
<dbReference type="PANTHER" id="PTHR23150:SF35">
    <property type="entry name" value="BLL6746 PROTEIN"/>
    <property type="match status" value="1"/>
</dbReference>
<reference evidence="3" key="1">
    <citation type="journal article" date="2022" name="ISME J.">
        <title>Identification of active gaseous-alkane degraders at natural gas seeps.</title>
        <authorList>
            <person name="Farhan Ul Haque M."/>
            <person name="Hernandez M."/>
            <person name="Crombie A.T."/>
            <person name="Murrell J.C."/>
        </authorList>
    </citation>
    <scope>NUCLEOTIDE SEQUENCE</scope>
    <source>
        <strain evidence="3">PC2</strain>
    </source>
</reference>
<feature type="compositionally biased region" description="Low complexity" evidence="1">
    <location>
        <begin position="66"/>
        <end position="82"/>
    </location>
</feature>
<sequence>MLAANETVAAAESLEVRFWNDIKDRGSARDFEIYLEAFPNGRFASEARERLRKLQSGAPAAPPSKPAEIAPAPVPTPTQTAPSPLPAPAPAKSASADRDCSHCPEMVRIPAGSFEMGSREMFPFEAPVHRVVIPSAFYIAKREISLAEWDACVADKGCAYAPAQTAPDRATMPVTNLSWDDTQQYVHWLSKKTGRTYRLPSEAEWEYAARGGATTTYPWGAKMERNRVNCSGCNARPSDGPVTPGAYPPNAFGLYNMLGNAAEWVEDCWHDSYRSAPSDGSAWVTPRCQERVLRGGAFNSDPRFVRSASRYKYDFDVRYEANGFRVVRE</sequence>
<comment type="caution">
    <text evidence="3">The sequence shown here is derived from an EMBL/GenBank/DDBJ whole genome shotgun (WGS) entry which is preliminary data.</text>
</comment>
<evidence type="ECO:0000259" key="2">
    <source>
        <dbReference type="Pfam" id="PF03781"/>
    </source>
</evidence>
<dbReference type="PANTHER" id="PTHR23150">
    <property type="entry name" value="SULFATASE MODIFYING FACTOR 1, 2"/>
    <property type="match status" value="1"/>
</dbReference>
<dbReference type="InterPro" id="IPR042095">
    <property type="entry name" value="SUMF_sf"/>
</dbReference>